<keyword evidence="7" id="KW-1185">Reference proteome</keyword>
<evidence type="ECO:0000256" key="1">
    <source>
        <dbReference type="ARBA" id="ARBA00022729"/>
    </source>
</evidence>
<evidence type="ECO:0000256" key="4">
    <source>
        <dbReference type="SAM" id="SignalP"/>
    </source>
</evidence>
<protein>
    <submittedName>
        <fullName evidence="6">Repeat domain-containing protein</fullName>
    </submittedName>
</protein>
<evidence type="ECO:0000313" key="7">
    <source>
        <dbReference type="Proteomes" id="UP000184036"/>
    </source>
</evidence>
<gene>
    <name evidence="6" type="ORF">SAMN05444396_10248</name>
</gene>
<organism evidence="6 7">
    <name type="scientific">Flavobacterium segetis</name>
    <dbReference type="NCBI Taxonomy" id="271157"/>
    <lineage>
        <taxon>Bacteria</taxon>
        <taxon>Pseudomonadati</taxon>
        <taxon>Bacteroidota</taxon>
        <taxon>Flavobacteriia</taxon>
        <taxon>Flavobacteriales</taxon>
        <taxon>Flavobacteriaceae</taxon>
        <taxon>Flavobacterium</taxon>
    </lineage>
</organism>
<feature type="chain" id="PRO_5012047668" evidence="4">
    <location>
        <begin position="25"/>
        <end position="1106"/>
    </location>
</feature>
<dbReference type="STRING" id="271157.SAMN05444396_10248"/>
<dbReference type="SUPFAM" id="SSF69318">
    <property type="entry name" value="Integrin alpha N-terminal domain"/>
    <property type="match status" value="3"/>
</dbReference>
<proteinExistence type="predicted"/>
<dbReference type="Proteomes" id="UP000184036">
    <property type="component" value="Unassembled WGS sequence"/>
</dbReference>
<name>A0A1M5EZX4_9FLAO</name>
<evidence type="ECO:0000259" key="5">
    <source>
        <dbReference type="Pfam" id="PF07593"/>
    </source>
</evidence>
<dbReference type="InterPro" id="IPR013519">
    <property type="entry name" value="Int_alpha_beta-p"/>
</dbReference>
<dbReference type="InterPro" id="IPR011519">
    <property type="entry name" value="UnbV_ASPIC"/>
</dbReference>
<accession>A0A1M5EZX4</accession>
<dbReference type="SMART" id="SM00191">
    <property type="entry name" value="Int_alpha"/>
    <property type="match status" value="2"/>
</dbReference>
<dbReference type="OrthoDB" id="9816120at2"/>
<dbReference type="RefSeq" id="WP_072987881.1">
    <property type="nucleotide sequence ID" value="NZ_FQWE01000002.1"/>
</dbReference>
<reference evidence="7" key="1">
    <citation type="submission" date="2016-11" db="EMBL/GenBank/DDBJ databases">
        <authorList>
            <person name="Varghese N."/>
            <person name="Submissions S."/>
        </authorList>
    </citation>
    <scope>NUCLEOTIDE SEQUENCE [LARGE SCALE GENOMIC DNA]</scope>
    <source>
        <strain evidence="7">DSM 19741</strain>
    </source>
</reference>
<evidence type="ECO:0000256" key="3">
    <source>
        <dbReference type="ARBA" id="ARBA00023180"/>
    </source>
</evidence>
<dbReference type="InterPro" id="IPR013517">
    <property type="entry name" value="FG-GAP"/>
</dbReference>
<dbReference type="Pfam" id="PF13517">
    <property type="entry name" value="FG-GAP_3"/>
    <property type="match status" value="6"/>
</dbReference>
<keyword evidence="1 4" id="KW-0732">Signal</keyword>
<keyword evidence="3" id="KW-0325">Glycoprotein</keyword>
<dbReference type="InterPro" id="IPR028994">
    <property type="entry name" value="Integrin_alpha_N"/>
</dbReference>
<evidence type="ECO:0000313" key="6">
    <source>
        <dbReference type="EMBL" id="SHF84835.1"/>
    </source>
</evidence>
<feature type="domain" description="ASPIC/UnbV" evidence="5">
    <location>
        <begin position="532"/>
        <end position="596"/>
    </location>
</feature>
<dbReference type="PANTHER" id="PTHR16026:SF0">
    <property type="entry name" value="CARTILAGE ACIDIC PROTEIN 1"/>
    <property type="match status" value="1"/>
</dbReference>
<dbReference type="EMBL" id="FQWE01000002">
    <property type="protein sequence ID" value="SHF84835.1"/>
    <property type="molecule type" value="Genomic_DNA"/>
</dbReference>
<sequence length="1106" mass="123536">MFIRFFLFLLLPFFFLNCSKENSANNDTLFSKLAASKTGINFVNEVKNGADMNIFKYRNFYNGGGVAIGDVNNDGLSDVYFTSNLGTNKLYINKGNFEFEDISKKAGVEGTKTWSTGVVMVDLNADGLLDIYVCNAGNNLGDQQKNELFINNGNTTFTEKAAEYNLADTGITTHAAFFDYDKDGDLDVYILNNSFIPVSSLNYSNKRELRDKDWDVAQILKGGGDKLLRNDDGKFIDVSKEAGIYGSLIGFGLGVTVGDVNGDLYADIYISNDFYERDYLYINNKDGTFTEQIQDWTSHISQSSMGADMADVNNDGKADIFVTDMLPEPDDRLKTTTNFENYDLFTRKINLDFYTQYMQNTLQINTGNKNFLEIANYAGVAKTDWSWGALLFDMDNDGYKDIFVCNGIYNDLTNQDFVDFFANEFMQKMVVTGKKEEIQTIISKMPTTPIVNYAFRNNKNLTFNNEAMNWGFDTPSFSNGAAYGDLDNDGDLDLVVNNVNMESFVYRNNSEKNKNNHFLKIKLKGDGQNRFAIGSVVELFSANEILRQELIPSRGFQSSIDYVMTFGIGTKKIDSLRVIWPNGKFQTINKLKNNSTQTLKIRDAKLDFVPRINSFKPLFTETKSSFAAHKENDYIDFDHEGLISKMISQEGPSLAVNDVNGDGNDDVFIGGAKGQSGKIYFNNGKGGFSASSQKDLDLDSSYEDTAASFFDVDNDGDIDLLVGSGGNEKEDKANYKNRLYLNNGKGIFLKSKANIPTTNNNVSIIAPHDFDNDGDIDVFIASRSVAGVYGIDPKHLLLENDGKGNFINVIDKIAFKINAVGMITAAVWEDVDNDAKKDLIIVGDWTSPMIFKNSGRRLTTYKSNLSDYNGFWNAITCVDLNNDGMKDFVLGNRGTNTTYKPVTGNPLKLFINDFDNNGTIEQIATRSVNGKDLPLNLKQELAKQIPSIKKKNLTYADYSTKTFQELFSKEVIENSIQKIVTIQESVVAINKGNGKFEIKALPKEVQYSAVNAICTMDVNGDGIMDLILGGNQYEFKPQFSRLDSNYGSVLLGSANGNFTWMPNNKSGFFIKGEVKHIEIVRDKSKKESVLAILNDNTPKLFRRNEK</sequence>
<dbReference type="InterPro" id="IPR027039">
    <property type="entry name" value="Crtac1"/>
</dbReference>
<evidence type="ECO:0000256" key="2">
    <source>
        <dbReference type="ARBA" id="ARBA00022737"/>
    </source>
</evidence>
<dbReference type="PANTHER" id="PTHR16026">
    <property type="entry name" value="CARTILAGE ACIDIC PROTEIN 1"/>
    <property type="match status" value="1"/>
</dbReference>
<dbReference type="Pfam" id="PF07593">
    <property type="entry name" value="UnbV_ASPIC"/>
    <property type="match status" value="1"/>
</dbReference>
<feature type="signal peptide" evidence="4">
    <location>
        <begin position="1"/>
        <end position="24"/>
    </location>
</feature>
<dbReference type="AlphaFoldDB" id="A0A1M5EZX4"/>
<dbReference type="Gene3D" id="2.130.10.130">
    <property type="entry name" value="Integrin alpha, N-terminal"/>
    <property type="match status" value="3"/>
</dbReference>
<keyword evidence="2" id="KW-0677">Repeat</keyword>